<keyword evidence="2" id="KW-1185">Reference proteome</keyword>
<name>A0ABU5N0S7_9BACT</name>
<sequence length="441" mass="48654">MGVCRAKRPPSAYVPPEGLVYGAAFIDRFLPVPVHGELRSDVWGATNVIPRAVENGIEDAEYSYWGGNIIVGDDGKNHLFVCRWPEDNVKGGGKASGHHTWWSSVVVHAVSDNPLGPYKVIDEVGPGHNPEIYRLADGSYKIGVMRKSYHGPTLNGPWTLLDTTLHIKKPGSYINESNKTFVPREDGSVLMMNKNGVVFISEKGDENFVQVTGGVYPKLPGEYLLEDPVIWKDEVQYNLIVNDCWGRAAFYMRSKDGLKWKWAPGLAYTPDIMKHEGGTSEKWWKFERPKVRQDQYGRATHMNFAVIDVYKDDDLANDNHSSKNIVIPLEVPRRLQILNTAPITAATAEIKVKILAEEGFDPRRDVDRTSLSFGAPEAVNFGKGCAPISTEVSGADLLVTFAGRGNGISPDHYAAKLIGRKTDGSLLFGFATLPTAVVADE</sequence>
<gene>
    <name evidence="1" type="ORF">P9H32_15415</name>
</gene>
<dbReference type="Proteomes" id="UP001290861">
    <property type="component" value="Unassembled WGS sequence"/>
</dbReference>
<protein>
    <submittedName>
        <fullName evidence="1">Glycoside hydrolase family protein</fullName>
    </submittedName>
</protein>
<evidence type="ECO:0000313" key="2">
    <source>
        <dbReference type="Proteomes" id="UP001290861"/>
    </source>
</evidence>
<dbReference type="EMBL" id="JARVCO010000012">
    <property type="protein sequence ID" value="MDZ8120019.1"/>
    <property type="molecule type" value="Genomic_DNA"/>
</dbReference>
<dbReference type="Gene3D" id="2.115.10.20">
    <property type="entry name" value="Glycosyl hydrolase domain, family 43"/>
    <property type="match status" value="1"/>
</dbReference>
<keyword evidence="1" id="KW-0378">Hydrolase</keyword>
<dbReference type="InterPro" id="IPR023296">
    <property type="entry name" value="Glyco_hydro_beta-prop_sf"/>
</dbReference>
<accession>A0ABU5N0S7</accession>
<dbReference type="GO" id="GO:0016787">
    <property type="term" value="F:hydrolase activity"/>
    <property type="evidence" value="ECO:0007669"/>
    <property type="project" value="UniProtKB-KW"/>
</dbReference>
<organism evidence="1 2">
    <name type="scientific">Pontiella agarivorans</name>
    <dbReference type="NCBI Taxonomy" id="3038953"/>
    <lineage>
        <taxon>Bacteria</taxon>
        <taxon>Pseudomonadati</taxon>
        <taxon>Kiritimatiellota</taxon>
        <taxon>Kiritimatiellia</taxon>
        <taxon>Kiritimatiellales</taxon>
        <taxon>Pontiellaceae</taxon>
        <taxon>Pontiella</taxon>
    </lineage>
</organism>
<dbReference type="CDD" id="cd08994">
    <property type="entry name" value="GH43_62_32_68_117_130-like"/>
    <property type="match status" value="1"/>
</dbReference>
<evidence type="ECO:0000313" key="1">
    <source>
        <dbReference type="EMBL" id="MDZ8120019.1"/>
    </source>
</evidence>
<comment type="caution">
    <text evidence="1">The sequence shown here is derived from an EMBL/GenBank/DDBJ whole genome shotgun (WGS) entry which is preliminary data.</text>
</comment>
<reference evidence="1 2" key="1">
    <citation type="journal article" date="2024" name="Appl. Environ. Microbiol.">
        <title>Pontiella agarivorans sp. nov., a novel marine anaerobic bacterium capable of degrading macroalgal polysaccharides and fixing nitrogen.</title>
        <authorList>
            <person name="Liu N."/>
            <person name="Kivenson V."/>
            <person name="Peng X."/>
            <person name="Cui Z."/>
            <person name="Lankiewicz T.S."/>
            <person name="Gosselin K.M."/>
            <person name="English C.J."/>
            <person name="Blair E.M."/>
            <person name="O'Malley M.A."/>
            <person name="Valentine D.L."/>
        </authorList>
    </citation>
    <scope>NUCLEOTIDE SEQUENCE [LARGE SCALE GENOMIC DNA]</scope>
    <source>
        <strain evidence="1 2">NLcol2</strain>
    </source>
</reference>
<dbReference type="SUPFAM" id="SSF75005">
    <property type="entry name" value="Arabinanase/levansucrase/invertase"/>
    <property type="match status" value="1"/>
</dbReference>
<proteinExistence type="predicted"/>